<proteinExistence type="predicted"/>
<name>D7TNW3_VITVI</name>
<accession>D7TNW3</accession>
<dbReference type="HOGENOM" id="CLU_3336578_0_0_1"/>
<protein>
    <submittedName>
        <fullName evidence="1">Uncharacterized protein</fullName>
    </submittedName>
</protein>
<dbReference type="PaxDb" id="29760-VIT_13s0156g00490.t01"/>
<dbReference type="Proteomes" id="UP000009183">
    <property type="component" value="Chromosome 13"/>
</dbReference>
<evidence type="ECO:0000313" key="2">
    <source>
        <dbReference type="Proteomes" id="UP000009183"/>
    </source>
</evidence>
<dbReference type="AlphaFoldDB" id="D7TNW3"/>
<evidence type="ECO:0000313" key="1">
    <source>
        <dbReference type="EMBL" id="CBI32186.3"/>
    </source>
</evidence>
<dbReference type="InParanoid" id="D7TNW3"/>
<gene>
    <name evidence="1" type="ordered locus">VIT_13s0156g00490</name>
</gene>
<dbReference type="EMBL" id="FN596003">
    <property type="protein sequence ID" value="CBI32186.3"/>
    <property type="molecule type" value="Genomic_DNA"/>
</dbReference>
<keyword evidence="2" id="KW-1185">Reference proteome</keyword>
<organism evidence="1 2">
    <name type="scientific">Vitis vinifera</name>
    <name type="common">Grape</name>
    <dbReference type="NCBI Taxonomy" id="29760"/>
    <lineage>
        <taxon>Eukaryota</taxon>
        <taxon>Viridiplantae</taxon>
        <taxon>Streptophyta</taxon>
        <taxon>Embryophyta</taxon>
        <taxon>Tracheophyta</taxon>
        <taxon>Spermatophyta</taxon>
        <taxon>Magnoliopsida</taxon>
        <taxon>eudicotyledons</taxon>
        <taxon>Gunneridae</taxon>
        <taxon>Pentapetalae</taxon>
        <taxon>rosids</taxon>
        <taxon>Vitales</taxon>
        <taxon>Vitaceae</taxon>
        <taxon>Viteae</taxon>
        <taxon>Vitis</taxon>
    </lineage>
</organism>
<reference evidence="2" key="1">
    <citation type="journal article" date="2007" name="Nature">
        <title>The grapevine genome sequence suggests ancestral hexaploidization in major angiosperm phyla.</title>
        <authorList>
            <consortium name="The French-Italian Public Consortium for Grapevine Genome Characterization."/>
            <person name="Jaillon O."/>
            <person name="Aury J.-M."/>
            <person name="Noel B."/>
            <person name="Policriti A."/>
            <person name="Clepet C."/>
            <person name="Casagrande A."/>
            <person name="Choisne N."/>
            <person name="Aubourg S."/>
            <person name="Vitulo N."/>
            <person name="Jubin C."/>
            <person name="Vezzi A."/>
            <person name="Legeai F."/>
            <person name="Hugueney P."/>
            <person name="Dasilva C."/>
            <person name="Horner D."/>
            <person name="Mica E."/>
            <person name="Jublot D."/>
            <person name="Poulain J."/>
            <person name="Bruyere C."/>
            <person name="Billault A."/>
            <person name="Segurens B."/>
            <person name="Gouyvenoux M."/>
            <person name="Ugarte E."/>
            <person name="Cattonaro F."/>
            <person name="Anthouard V."/>
            <person name="Vico V."/>
            <person name="Del Fabbro C."/>
            <person name="Alaux M."/>
            <person name="Di Gaspero G."/>
            <person name="Dumas V."/>
            <person name="Felice N."/>
            <person name="Paillard S."/>
            <person name="Juman I."/>
            <person name="Moroldo M."/>
            <person name="Scalabrin S."/>
            <person name="Canaguier A."/>
            <person name="Le Clainche I."/>
            <person name="Malacrida G."/>
            <person name="Durand E."/>
            <person name="Pesole G."/>
            <person name="Laucou V."/>
            <person name="Chatelet P."/>
            <person name="Merdinoglu D."/>
            <person name="Delledonne M."/>
            <person name="Pezzotti M."/>
            <person name="Lecharny A."/>
            <person name="Scarpelli C."/>
            <person name="Artiguenave F."/>
            <person name="Pe M.E."/>
            <person name="Valle G."/>
            <person name="Morgante M."/>
            <person name="Caboche M."/>
            <person name="Adam-Blondon A.-F."/>
            <person name="Weissenbach J."/>
            <person name="Quetier F."/>
            <person name="Wincker P."/>
        </authorList>
    </citation>
    <scope>NUCLEOTIDE SEQUENCE [LARGE SCALE GENOMIC DNA]</scope>
    <source>
        <strain evidence="2">cv. Pinot noir / PN40024</strain>
    </source>
</reference>
<sequence length="38" mass="4642">MKRGGYPDCCLYSNKDQHRRLTMRTMFDMTMEKNMSQH</sequence>